<evidence type="ECO:0000313" key="3">
    <source>
        <dbReference type="Proteomes" id="UP001500635"/>
    </source>
</evidence>
<dbReference type="InterPro" id="IPR012908">
    <property type="entry name" value="PGAP1-ab_dom-like"/>
</dbReference>
<protein>
    <submittedName>
        <fullName evidence="2">Permease</fullName>
    </submittedName>
</protein>
<dbReference type="Proteomes" id="UP001500635">
    <property type="component" value="Unassembled WGS sequence"/>
</dbReference>
<organism evidence="2 3">
    <name type="scientific">Tsukamurella soli</name>
    <dbReference type="NCBI Taxonomy" id="644556"/>
    <lineage>
        <taxon>Bacteria</taxon>
        <taxon>Bacillati</taxon>
        <taxon>Actinomycetota</taxon>
        <taxon>Actinomycetes</taxon>
        <taxon>Mycobacteriales</taxon>
        <taxon>Tsukamurellaceae</taxon>
        <taxon>Tsukamurella</taxon>
    </lineage>
</organism>
<dbReference type="Gene3D" id="3.40.50.1820">
    <property type="entry name" value="alpha/beta hydrolase"/>
    <property type="match status" value="1"/>
</dbReference>
<name>A0ABP8K4F7_9ACTN</name>
<comment type="caution">
    <text evidence="2">The sequence shown here is derived from an EMBL/GenBank/DDBJ whole genome shotgun (WGS) entry which is preliminary data.</text>
</comment>
<dbReference type="Pfam" id="PF07819">
    <property type="entry name" value="PGAP1"/>
    <property type="match status" value="1"/>
</dbReference>
<dbReference type="SUPFAM" id="SSF53474">
    <property type="entry name" value="alpha/beta-Hydrolases"/>
    <property type="match status" value="1"/>
</dbReference>
<proteinExistence type="predicted"/>
<feature type="domain" description="GPI inositol-deacylase PGAP1-like alpha/beta" evidence="1">
    <location>
        <begin position="211"/>
        <end position="268"/>
    </location>
</feature>
<dbReference type="RefSeq" id="WP_344999034.1">
    <property type="nucleotide sequence ID" value="NZ_BAABFR010000077.1"/>
</dbReference>
<dbReference type="InterPro" id="IPR029058">
    <property type="entry name" value="AB_hydrolase_fold"/>
</dbReference>
<gene>
    <name evidence="2" type="ORF">GCM10023147_38450</name>
</gene>
<evidence type="ECO:0000259" key="1">
    <source>
        <dbReference type="Pfam" id="PF07819"/>
    </source>
</evidence>
<sequence length="412" mass="43042">MEHAERRAEVRALAHLGLTELAGASEGIHRVHRAISDRVFTAVRLGTGAAAAPVQALHDGITDGVYLTIGTAAETAARVAQAAADLPLATAPSETVRGAVLIGVVQGLIGDELAERGSVLTDNPMTVRVGGRVVAPSPWAVAAAFPDAQRSLVVFLHGLVETEHAWRLGGGPSYAERLAEELPVTPVHVRYNTGRRISENGRALSGLLNQLMAAWPVPVDSIVLVGHSMGGLVARSAAHHGTETGAAWVDKVTTTVSLGSPHLGAPLETLAHYGSAALVAVPETAPFGRLLRRRSAGIRDLRAGSLVDEDWRGRDADALGAAAAAEVPLLPGATHCFVAATVTRSLRNPVGRIVGDGLVLAPSASGRSSVRRIGFDAADGMHLPRAHHFTLLHHEAVYERLRGWVRGAPALT</sequence>
<reference evidence="3" key="1">
    <citation type="journal article" date="2019" name="Int. J. Syst. Evol. Microbiol.">
        <title>The Global Catalogue of Microorganisms (GCM) 10K type strain sequencing project: providing services to taxonomists for standard genome sequencing and annotation.</title>
        <authorList>
            <consortium name="The Broad Institute Genomics Platform"/>
            <consortium name="The Broad Institute Genome Sequencing Center for Infectious Disease"/>
            <person name="Wu L."/>
            <person name="Ma J."/>
        </authorList>
    </citation>
    <scope>NUCLEOTIDE SEQUENCE [LARGE SCALE GENOMIC DNA]</scope>
    <source>
        <strain evidence="3">JCM 17688</strain>
    </source>
</reference>
<keyword evidence="3" id="KW-1185">Reference proteome</keyword>
<accession>A0ABP8K4F7</accession>
<dbReference type="EMBL" id="BAABFR010000077">
    <property type="protein sequence ID" value="GAA4400148.1"/>
    <property type="molecule type" value="Genomic_DNA"/>
</dbReference>
<evidence type="ECO:0000313" key="2">
    <source>
        <dbReference type="EMBL" id="GAA4400148.1"/>
    </source>
</evidence>